<dbReference type="SUPFAM" id="SSF47413">
    <property type="entry name" value="lambda repressor-like DNA-binding domains"/>
    <property type="match status" value="1"/>
</dbReference>
<dbReference type="Gene3D" id="1.10.260.40">
    <property type="entry name" value="lambda repressor-like DNA-binding domains"/>
    <property type="match status" value="1"/>
</dbReference>
<dbReference type="AlphaFoldDB" id="A0A0X8JLJ7"/>
<dbReference type="KEGG" id="dfi:AXF13_13270"/>
<keyword evidence="4" id="KW-1185">Reference proteome</keyword>
<accession>A0A0X8JLJ7</accession>
<dbReference type="InterPro" id="IPR014710">
    <property type="entry name" value="RmlC-like_jellyroll"/>
</dbReference>
<dbReference type="CDD" id="cd00093">
    <property type="entry name" value="HTH_XRE"/>
    <property type="match status" value="1"/>
</dbReference>
<dbReference type="InterPro" id="IPR013096">
    <property type="entry name" value="Cupin_2"/>
</dbReference>
<dbReference type="EMBL" id="CP014229">
    <property type="protein sequence ID" value="AMD91014.1"/>
    <property type="molecule type" value="Genomic_DNA"/>
</dbReference>
<dbReference type="Pfam" id="PF07883">
    <property type="entry name" value="Cupin_2"/>
    <property type="match status" value="1"/>
</dbReference>
<dbReference type="PANTHER" id="PTHR46797">
    <property type="entry name" value="HTH-TYPE TRANSCRIPTIONAL REGULATOR"/>
    <property type="match status" value="1"/>
</dbReference>
<proteinExistence type="predicted"/>
<dbReference type="InterPro" id="IPR001387">
    <property type="entry name" value="Cro/C1-type_HTH"/>
</dbReference>
<organism evidence="3 4">
    <name type="scientific">Desulfovibrio fairfieldensis</name>
    <dbReference type="NCBI Taxonomy" id="44742"/>
    <lineage>
        <taxon>Bacteria</taxon>
        <taxon>Pseudomonadati</taxon>
        <taxon>Thermodesulfobacteriota</taxon>
        <taxon>Desulfovibrionia</taxon>
        <taxon>Desulfovibrionales</taxon>
        <taxon>Desulfovibrionaceae</taxon>
        <taxon>Desulfovibrio</taxon>
    </lineage>
</organism>
<dbReference type="SMART" id="SM00530">
    <property type="entry name" value="HTH_XRE"/>
    <property type="match status" value="1"/>
</dbReference>
<dbReference type="CDD" id="cd02209">
    <property type="entry name" value="cupin_XRE_C"/>
    <property type="match status" value="1"/>
</dbReference>
<dbReference type="InterPro" id="IPR010982">
    <property type="entry name" value="Lambda_DNA-bd_dom_sf"/>
</dbReference>
<evidence type="ECO:0000259" key="2">
    <source>
        <dbReference type="PROSITE" id="PS50943"/>
    </source>
</evidence>
<name>A0A0X8JLJ7_9BACT</name>
<feature type="domain" description="HTH cro/C1-type" evidence="2">
    <location>
        <begin position="11"/>
        <end position="65"/>
    </location>
</feature>
<dbReference type="Pfam" id="PF13443">
    <property type="entry name" value="HTH_26"/>
    <property type="match status" value="1"/>
</dbReference>
<gene>
    <name evidence="3" type="ORF">AXF13_13270</name>
</gene>
<dbReference type="GO" id="GO:0003700">
    <property type="term" value="F:DNA-binding transcription factor activity"/>
    <property type="evidence" value="ECO:0007669"/>
    <property type="project" value="TreeGrafter"/>
</dbReference>
<sequence>MPTKHNIGSRIRSFREEREIDLEALSQDTNLSVEFLNQLENGEIYPSIGPMQKLARALGVRLGTFLDDQYTRDPIIGRIGGEGGDPALHTGRMARPTYVYHALGKGKSDRNMEPFYIEIFPDPSVERKTSSHQGEEFILVLEGELLVIYGRESHVLKAGDTIYYNSIVPHFVGAAGDAPVRIMAVAYNP</sequence>
<dbReference type="SUPFAM" id="SSF51182">
    <property type="entry name" value="RmlC-like cupins"/>
    <property type="match status" value="1"/>
</dbReference>
<dbReference type="PANTHER" id="PTHR46797:SF19">
    <property type="entry name" value="BLL2473 PROTEIN"/>
    <property type="match status" value="1"/>
</dbReference>
<dbReference type="Proteomes" id="UP000069241">
    <property type="component" value="Chromosome"/>
</dbReference>
<protein>
    <submittedName>
        <fullName evidence="3">DNA-binding protein</fullName>
    </submittedName>
</protein>
<evidence type="ECO:0000256" key="1">
    <source>
        <dbReference type="ARBA" id="ARBA00023125"/>
    </source>
</evidence>
<reference evidence="4" key="1">
    <citation type="submission" date="2016-02" db="EMBL/GenBank/DDBJ databases">
        <authorList>
            <person name="Holder M.E."/>
            <person name="Ajami N.J."/>
            <person name="Petrosino J.F."/>
        </authorList>
    </citation>
    <scope>NUCLEOTIDE SEQUENCE [LARGE SCALE GENOMIC DNA]</scope>
    <source>
        <strain evidence="4">CCUG 45958</strain>
    </source>
</reference>
<dbReference type="STRING" id="44742.AXF13_13270"/>
<dbReference type="GO" id="GO:0003677">
    <property type="term" value="F:DNA binding"/>
    <property type="evidence" value="ECO:0007669"/>
    <property type="project" value="UniProtKB-KW"/>
</dbReference>
<dbReference type="RefSeq" id="WP_062253947.1">
    <property type="nucleotide sequence ID" value="NZ_CP014229.1"/>
</dbReference>
<dbReference type="InterPro" id="IPR011051">
    <property type="entry name" value="RmlC_Cupin_sf"/>
</dbReference>
<evidence type="ECO:0000313" key="4">
    <source>
        <dbReference type="Proteomes" id="UP000069241"/>
    </source>
</evidence>
<dbReference type="PROSITE" id="PS50943">
    <property type="entry name" value="HTH_CROC1"/>
    <property type="match status" value="1"/>
</dbReference>
<dbReference type="GO" id="GO:0005829">
    <property type="term" value="C:cytosol"/>
    <property type="evidence" value="ECO:0007669"/>
    <property type="project" value="TreeGrafter"/>
</dbReference>
<dbReference type="Gene3D" id="2.60.120.10">
    <property type="entry name" value="Jelly Rolls"/>
    <property type="match status" value="1"/>
</dbReference>
<dbReference type="InterPro" id="IPR050807">
    <property type="entry name" value="TransReg_Diox_bact_type"/>
</dbReference>
<keyword evidence="1 3" id="KW-0238">DNA-binding</keyword>
<evidence type="ECO:0000313" key="3">
    <source>
        <dbReference type="EMBL" id="AMD91014.1"/>
    </source>
</evidence>